<evidence type="ECO:0000313" key="3">
    <source>
        <dbReference type="Proteomes" id="UP000020681"/>
    </source>
</evidence>
<evidence type="ECO:0000256" key="1">
    <source>
        <dbReference type="SAM" id="MobiDB-lite"/>
    </source>
</evidence>
<dbReference type="EMBL" id="JAOL01000170">
    <property type="protein sequence ID" value="EUA86792.1"/>
    <property type="molecule type" value="Genomic_DNA"/>
</dbReference>
<comment type="caution">
    <text evidence="2">The sequence shown here is derived from an EMBL/GenBank/DDBJ whole genome shotgun (WGS) entry which is preliminary data.</text>
</comment>
<accession>A0ABN0QQ24</accession>
<protein>
    <submittedName>
        <fullName evidence="2">Uncharacterized protein</fullName>
    </submittedName>
</protein>
<name>A0ABN0QQ24_MYCUL</name>
<proteinExistence type="predicted"/>
<sequence>MDKASKYRCFTQELSFPIESAGEYTIGAYYDQQGKFELSTPIPITILLTQPPPVAGEDVPVAGEGVPFAGEGAPVAGEGVPIEYEDVPPQGEGQGG</sequence>
<evidence type="ECO:0000313" key="2">
    <source>
        <dbReference type="EMBL" id="EUA86792.1"/>
    </source>
</evidence>
<gene>
    <name evidence="2" type="ORF">I551_6969</name>
</gene>
<organism evidence="2 3">
    <name type="scientific">Mycobacterium ulcerans str. Harvey</name>
    <dbReference type="NCBI Taxonomy" id="1299332"/>
    <lineage>
        <taxon>Bacteria</taxon>
        <taxon>Bacillati</taxon>
        <taxon>Actinomycetota</taxon>
        <taxon>Actinomycetes</taxon>
        <taxon>Mycobacteriales</taxon>
        <taxon>Mycobacteriaceae</taxon>
        <taxon>Mycobacterium</taxon>
        <taxon>Mycobacterium ulcerans group</taxon>
    </lineage>
</organism>
<feature type="region of interest" description="Disordered" evidence="1">
    <location>
        <begin position="58"/>
        <end position="96"/>
    </location>
</feature>
<dbReference type="Proteomes" id="UP000020681">
    <property type="component" value="Unassembled WGS sequence"/>
</dbReference>
<keyword evidence="3" id="KW-1185">Reference proteome</keyword>
<feature type="compositionally biased region" description="Low complexity" evidence="1">
    <location>
        <begin position="65"/>
        <end position="81"/>
    </location>
</feature>
<reference evidence="2 3" key="1">
    <citation type="submission" date="2014-01" db="EMBL/GenBank/DDBJ databases">
        <authorList>
            <person name="Dobos K."/>
            <person name="Lenaerts A."/>
            <person name="Ordway D."/>
            <person name="DeGroote M.A."/>
            <person name="Parker T."/>
            <person name="Sizemore C."/>
            <person name="Tallon L.J."/>
            <person name="Sadzewicz L.K."/>
            <person name="Sengamalay N."/>
            <person name="Fraser C.M."/>
            <person name="Hine E."/>
            <person name="Shefchek K.A."/>
            <person name="Das S.P."/>
            <person name="Tettelin H."/>
        </authorList>
    </citation>
    <scope>NUCLEOTIDE SEQUENCE [LARGE SCALE GENOMIC DNA]</scope>
    <source>
        <strain evidence="2 3">Harvey</strain>
    </source>
</reference>